<protein>
    <submittedName>
        <fullName evidence="1">Uncharacterized protein</fullName>
    </submittedName>
</protein>
<name>A0A2P2NSW2_RHIMU</name>
<organism evidence="1">
    <name type="scientific">Rhizophora mucronata</name>
    <name type="common">Asiatic mangrove</name>
    <dbReference type="NCBI Taxonomy" id="61149"/>
    <lineage>
        <taxon>Eukaryota</taxon>
        <taxon>Viridiplantae</taxon>
        <taxon>Streptophyta</taxon>
        <taxon>Embryophyta</taxon>
        <taxon>Tracheophyta</taxon>
        <taxon>Spermatophyta</taxon>
        <taxon>Magnoliopsida</taxon>
        <taxon>eudicotyledons</taxon>
        <taxon>Gunneridae</taxon>
        <taxon>Pentapetalae</taxon>
        <taxon>rosids</taxon>
        <taxon>fabids</taxon>
        <taxon>Malpighiales</taxon>
        <taxon>Rhizophoraceae</taxon>
        <taxon>Rhizophora</taxon>
    </lineage>
</organism>
<dbReference type="AlphaFoldDB" id="A0A2P2NSW2"/>
<accession>A0A2P2NSW2</accession>
<reference evidence="1" key="1">
    <citation type="submission" date="2018-02" db="EMBL/GenBank/DDBJ databases">
        <title>Rhizophora mucronata_Transcriptome.</title>
        <authorList>
            <person name="Meera S.P."/>
            <person name="Sreeshan A."/>
            <person name="Augustine A."/>
        </authorList>
    </citation>
    <scope>NUCLEOTIDE SEQUENCE</scope>
    <source>
        <tissue evidence="1">Leaf</tissue>
    </source>
</reference>
<sequence>MINNPSQANCLVQGENSEFETVGTKSLLSLVNSSPRLNYQSKKGGETPFHDSVPCFPRKLKINVDTNPHLK</sequence>
<proteinExistence type="predicted"/>
<dbReference type="EMBL" id="GGEC01064987">
    <property type="protein sequence ID" value="MBX45471.1"/>
    <property type="molecule type" value="Transcribed_RNA"/>
</dbReference>
<evidence type="ECO:0000313" key="1">
    <source>
        <dbReference type="EMBL" id="MBX45471.1"/>
    </source>
</evidence>